<feature type="compositionally biased region" description="Basic and acidic residues" evidence="3">
    <location>
        <begin position="250"/>
        <end position="272"/>
    </location>
</feature>
<keyword evidence="1" id="KW-0863">Zinc-finger</keyword>
<reference evidence="5" key="1">
    <citation type="submission" date="2021-10" db="EMBL/GenBank/DDBJ databases">
        <title>Tropical sea cucumber genome reveals ecological adaptation and Cuvierian tubules defense mechanism.</title>
        <authorList>
            <person name="Chen T."/>
        </authorList>
    </citation>
    <scope>NUCLEOTIDE SEQUENCE</scope>
    <source>
        <strain evidence="5">Nanhai2018</strain>
        <tissue evidence="5">Muscle</tissue>
    </source>
</reference>
<dbReference type="AlphaFoldDB" id="A0A9Q1CHQ2"/>
<evidence type="ECO:0000256" key="3">
    <source>
        <dbReference type="SAM" id="MobiDB-lite"/>
    </source>
</evidence>
<evidence type="ECO:0000313" key="6">
    <source>
        <dbReference type="Proteomes" id="UP001152320"/>
    </source>
</evidence>
<dbReference type="Proteomes" id="UP001152320">
    <property type="component" value="Chromosome 3"/>
</dbReference>
<dbReference type="SUPFAM" id="SSF57756">
    <property type="entry name" value="Retrovirus zinc finger-like domains"/>
    <property type="match status" value="1"/>
</dbReference>
<evidence type="ECO:0000313" key="5">
    <source>
        <dbReference type="EMBL" id="KAJ8044704.1"/>
    </source>
</evidence>
<dbReference type="EMBL" id="JAIZAY010000003">
    <property type="protein sequence ID" value="KAJ8044704.1"/>
    <property type="molecule type" value="Genomic_DNA"/>
</dbReference>
<protein>
    <recommendedName>
        <fullName evidence="4">CCHC-type domain-containing protein</fullName>
    </recommendedName>
</protein>
<dbReference type="SMART" id="SM00343">
    <property type="entry name" value="ZnF_C2HC"/>
    <property type="match status" value="1"/>
</dbReference>
<name>A0A9Q1CHQ2_HOLLE</name>
<keyword evidence="1" id="KW-0479">Metal-binding</keyword>
<dbReference type="PANTHER" id="PTHR46888">
    <property type="entry name" value="ZINC KNUCKLE DOMAINCONTAINING PROTEIN-RELATED"/>
    <property type="match status" value="1"/>
</dbReference>
<dbReference type="Pfam" id="PF00098">
    <property type="entry name" value="zf-CCHC"/>
    <property type="match status" value="1"/>
</dbReference>
<dbReference type="Gene3D" id="1.10.4020.10">
    <property type="entry name" value="DNA breaking-rejoining enzymes"/>
    <property type="match status" value="1"/>
</dbReference>
<dbReference type="InterPro" id="IPR036875">
    <property type="entry name" value="Znf_CCHC_sf"/>
</dbReference>
<dbReference type="Gene3D" id="4.10.60.10">
    <property type="entry name" value="Zinc finger, CCHC-type"/>
    <property type="match status" value="1"/>
</dbReference>
<comment type="caution">
    <text evidence="5">The sequence shown here is derived from an EMBL/GenBank/DDBJ whole genome shotgun (WGS) entry which is preliminary data.</text>
</comment>
<keyword evidence="1" id="KW-0862">Zinc</keyword>
<evidence type="ECO:0000259" key="4">
    <source>
        <dbReference type="PROSITE" id="PS50158"/>
    </source>
</evidence>
<dbReference type="PANTHER" id="PTHR46888:SF1">
    <property type="entry name" value="RIBONUCLEASE H"/>
    <property type="match status" value="1"/>
</dbReference>
<dbReference type="SUPFAM" id="SSF47353">
    <property type="entry name" value="Retrovirus capsid dimerization domain-like"/>
    <property type="match status" value="1"/>
</dbReference>
<feature type="compositionally biased region" description="Polar residues" evidence="3">
    <location>
        <begin position="273"/>
        <end position="282"/>
    </location>
</feature>
<feature type="coiled-coil region" evidence="2">
    <location>
        <begin position="20"/>
        <end position="62"/>
    </location>
</feature>
<dbReference type="GO" id="GO:0003676">
    <property type="term" value="F:nucleic acid binding"/>
    <property type="evidence" value="ECO:0007669"/>
    <property type="project" value="InterPro"/>
</dbReference>
<feature type="domain" description="CCHC-type" evidence="4">
    <location>
        <begin position="290"/>
        <end position="303"/>
    </location>
</feature>
<evidence type="ECO:0000256" key="1">
    <source>
        <dbReference type="PROSITE-ProRule" id="PRU00047"/>
    </source>
</evidence>
<dbReference type="InterPro" id="IPR001878">
    <property type="entry name" value="Znf_CCHC"/>
</dbReference>
<dbReference type="OrthoDB" id="10066033at2759"/>
<dbReference type="GO" id="GO:0008270">
    <property type="term" value="F:zinc ion binding"/>
    <property type="evidence" value="ECO:0007669"/>
    <property type="project" value="UniProtKB-KW"/>
</dbReference>
<sequence length="338" mass="38288">MDLDPYLKQGKELSKELLEFARYERNLVQEKKKIARDERQLEREHQREIKECELEIARQSNLRNPGEELDFTTSRPAGRVAKLPKLPHFNDGTDRMDAYFCRFERFATVAGWPETDWATSLSTLLTGKALEVYSRMPIANSADYKSLTCAPLHKYQLTAEGFRNKFRTAKLESGETYIQLRARIKGYLIRWVELGGKDKTYDDLVDRLLQEQIIRSGGKEMTMFLKERKPDDSKAMAKLADKYQEAHLSYDKGKGKSDHEKRIGGKSDRDLNSNRSVGSSSGDGAKRKSCYVCGKSGHLARDCWVPSCSGDNNPKSSQGYGKDGDGGGMTCTIGCMYT</sequence>
<keyword evidence="6" id="KW-1185">Reference proteome</keyword>
<proteinExistence type="predicted"/>
<dbReference type="InterPro" id="IPR038269">
    <property type="entry name" value="SCAN_sf"/>
</dbReference>
<evidence type="ECO:0000256" key="2">
    <source>
        <dbReference type="SAM" id="Coils"/>
    </source>
</evidence>
<keyword evidence="2" id="KW-0175">Coiled coil</keyword>
<dbReference type="PROSITE" id="PS50158">
    <property type="entry name" value="ZF_CCHC"/>
    <property type="match status" value="1"/>
</dbReference>
<accession>A0A9Q1CHQ2</accession>
<feature type="region of interest" description="Disordered" evidence="3">
    <location>
        <begin position="250"/>
        <end position="286"/>
    </location>
</feature>
<organism evidence="5 6">
    <name type="scientific">Holothuria leucospilota</name>
    <name type="common">Black long sea cucumber</name>
    <name type="synonym">Mertensiothuria leucospilota</name>
    <dbReference type="NCBI Taxonomy" id="206669"/>
    <lineage>
        <taxon>Eukaryota</taxon>
        <taxon>Metazoa</taxon>
        <taxon>Echinodermata</taxon>
        <taxon>Eleutherozoa</taxon>
        <taxon>Echinozoa</taxon>
        <taxon>Holothuroidea</taxon>
        <taxon>Aspidochirotacea</taxon>
        <taxon>Aspidochirotida</taxon>
        <taxon>Holothuriidae</taxon>
        <taxon>Holothuria</taxon>
    </lineage>
</organism>
<gene>
    <name evidence="5" type="ORF">HOLleu_07512</name>
</gene>